<dbReference type="Gramene" id="Psat03G0230600-T1">
    <property type="protein sequence ID" value="KAI5426826.1"/>
    <property type="gene ID" value="KIW84_032306"/>
</dbReference>
<accession>A0A9D4XY63</accession>
<proteinExistence type="predicted"/>
<dbReference type="Proteomes" id="UP001058974">
    <property type="component" value="Chromosome 3"/>
</dbReference>
<name>A0A9D4XY63_PEA</name>
<gene>
    <name evidence="2" type="ORF">KIW84_032306</name>
</gene>
<comment type="caution">
    <text evidence="2">The sequence shown here is derived from an EMBL/GenBank/DDBJ whole genome shotgun (WGS) entry which is preliminary data.</text>
</comment>
<keyword evidence="3" id="KW-1185">Reference proteome</keyword>
<evidence type="ECO:0000313" key="3">
    <source>
        <dbReference type="Proteomes" id="UP001058974"/>
    </source>
</evidence>
<dbReference type="AlphaFoldDB" id="A0A9D4XY63"/>
<protein>
    <submittedName>
        <fullName evidence="2">Uncharacterized protein</fullName>
    </submittedName>
</protein>
<dbReference type="EMBL" id="JAMSHJ010000003">
    <property type="protein sequence ID" value="KAI5426826.1"/>
    <property type="molecule type" value="Genomic_DNA"/>
</dbReference>
<keyword evidence="1" id="KW-0175">Coiled coil</keyword>
<organism evidence="2 3">
    <name type="scientific">Pisum sativum</name>
    <name type="common">Garden pea</name>
    <name type="synonym">Lathyrus oleraceus</name>
    <dbReference type="NCBI Taxonomy" id="3888"/>
    <lineage>
        <taxon>Eukaryota</taxon>
        <taxon>Viridiplantae</taxon>
        <taxon>Streptophyta</taxon>
        <taxon>Embryophyta</taxon>
        <taxon>Tracheophyta</taxon>
        <taxon>Spermatophyta</taxon>
        <taxon>Magnoliopsida</taxon>
        <taxon>eudicotyledons</taxon>
        <taxon>Gunneridae</taxon>
        <taxon>Pentapetalae</taxon>
        <taxon>rosids</taxon>
        <taxon>fabids</taxon>
        <taxon>Fabales</taxon>
        <taxon>Fabaceae</taxon>
        <taxon>Papilionoideae</taxon>
        <taxon>50 kb inversion clade</taxon>
        <taxon>NPAAA clade</taxon>
        <taxon>Hologalegina</taxon>
        <taxon>IRL clade</taxon>
        <taxon>Fabeae</taxon>
        <taxon>Lathyrus</taxon>
    </lineage>
</organism>
<evidence type="ECO:0000313" key="2">
    <source>
        <dbReference type="EMBL" id="KAI5426826.1"/>
    </source>
</evidence>
<evidence type="ECO:0000256" key="1">
    <source>
        <dbReference type="SAM" id="Coils"/>
    </source>
</evidence>
<reference evidence="2 3" key="1">
    <citation type="journal article" date="2022" name="Nat. Genet.">
        <title>Improved pea reference genome and pan-genome highlight genomic features and evolutionary characteristics.</title>
        <authorList>
            <person name="Yang T."/>
            <person name="Liu R."/>
            <person name="Luo Y."/>
            <person name="Hu S."/>
            <person name="Wang D."/>
            <person name="Wang C."/>
            <person name="Pandey M.K."/>
            <person name="Ge S."/>
            <person name="Xu Q."/>
            <person name="Li N."/>
            <person name="Li G."/>
            <person name="Huang Y."/>
            <person name="Saxena R.K."/>
            <person name="Ji Y."/>
            <person name="Li M."/>
            <person name="Yan X."/>
            <person name="He Y."/>
            <person name="Liu Y."/>
            <person name="Wang X."/>
            <person name="Xiang C."/>
            <person name="Varshney R.K."/>
            <person name="Ding H."/>
            <person name="Gao S."/>
            <person name="Zong X."/>
        </authorList>
    </citation>
    <scope>NUCLEOTIDE SEQUENCE [LARGE SCALE GENOMIC DNA]</scope>
    <source>
        <strain evidence="2 3">cv. Zhongwan 6</strain>
    </source>
</reference>
<feature type="coiled-coil region" evidence="1">
    <location>
        <begin position="50"/>
        <end position="84"/>
    </location>
</feature>
<sequence length="204" mass="22863">MKIVRIGQEWGKKNDIAKETYTHWVREKAQIVKIPFFFKSSSFPKVPELEPILREDVDKLIDKIKELELENTQLRFHLNQAIARGKEGIRQANLQAATTNTHTTTPIVPAVRIPVGTPMDNSPPMGEGMVNPNIVPAFSPPVLEVNNQDDVFFIPKDESVFDVVELASTEMKKKVSVIEEKMRAMEGSNTYGLDAAEMCLVSGV</sequence>